<reference evidence="1 2" key="1">
    <citation type="journal article" date="2016" name="J. Microbiol.">
        <title>Dankookia rubra gen. nov., sp. nov., an alphaproteobacterium isolated from sediment of a shallow stream.</title>
        <authorList>
            <person name="Kim W.H."/>
            <person name="Kim D.H."/>
            <person name="Kang K."/>
            <person name="Ahn T.Y."/>
        </authorList>
    </citation>
    <scope>NUCLEOTIDE SEQUENCE [LARGE SCALE GENOMIC DNA]</scope>
    <source>
        <strain evidence="1 2">JCM30602</strain>
    </source>
</reference>
<protein>
    <submittedName>
        <fullName evidence="1">Uncharacterized protein</fullName>
    </submittedName>
</protein>
<gene>
    <name evidence="1" type="ORF">E2C06_36055</name>
</gene>
<evidence type="ECO:0000313" key="1">
    <source>
        <dbReference type="EMBL" id="TDH57131.1"/>
    </source>
</evidence>
<proteinExistence type="predicted"/>
<evidence type="ECO:0000313" key="2">
    <source>
        <dbReference type="Proteomes" id="UP000295096"/>
    </source>
</evidence>
<organism evidence="1 2">
    <name type="scientific">Dankookia rubra</name>
    <dbReference type="NCBI Taxonomy" id="1442381"/>
    <lineage>
        <taxon>Bacteria</taxon>
        <taxon>Pseudomonadati</taxon>
        <taxon>Pseudomonadota</taxon>
        <taxon>Alphaproteobacteria</taxon>
        <taxon>Acetobacterales</taxon>
        <taxon>Roseomonadaceae</taxon>
        <taxon>Dankookia</taxon>
    </lineage>
</organism>
<dbReference type="Proteomes" id="UP000295096">
    <property type="component" value="Unassembled WGS sequence"/>
</dbReference>
<dbReference type="EMBL" id="SMSJ01000221">
    <property type="protein sequence ID" value="TDH57131.1"/>
    <property type="molecule type" value="Genomic_DNA"/>
</dbReference>
<dbReference type="AlphaFoldDB" id="A0A4R5Q561"/>
<keyword evidence="2" id="KW-1185">Reference proteome</keyword>
<comment type="caution">
    <text evidence="1">The sequence shown here is derived from an EMBL/GenBank/DDBJ whole genome shotgun (WGS) entry which is preliminary data.</text>
</comment>
<sequence length="103" mass="11269">MAFRFLHSTRQEAPVPVPQIGLEVLVRVPPEATREAGRHCCVGWCGTSAQHGEVQPAHCFTYRSRPEEGGLFRVQTLSRKNSLFASGDDGGTRWCAAASLVET</sequence>
<dbReference type="OrthoDB" id="7281541at2"/>
<name>A0A4R5Q561_9PROT</name>
<accession>A0A4R5Q561</accession>